<dbReference type="Gene3D" id="3.30.365.10">
    <property type="entry name" value="Aldehyde oxidase/xanthine dehydrogenase, molybdopterin binding domain"/>
    <property type="match status" value="4"/>
</dbReference>
<dbReference type="GO" id="GO:0004854">
    <property type="term" value="F:xanthine dehydrogenase activity"/>
    <property type="evidence" value="ECO:0007669"/>
    <property type="project" value="UniProtKB-EC"/>
</dbReference>
<dbReference type="InterPro" id="IPR036856">
    <property type="entry name" value="Ald_Oxase/Xan_DH_a/b_sf"/>
</dbReference>
<dbReference type="InterPro" id="IPR037165">
    <property type="entry name" value="AldOxase/xan_DH_Mopterin-bd_sf"/>
</dbReference>
<accession>A0AA46YKI6</accession>
<dbReference type="AlphaFoldDB" id="A0AA46YKI6"/>
<dbReference type="InterPro" id="IPR000674">
    <property type="entry name" value="Ald_Oxase/Xan_DH_a/b"/>
</dbReference>
<dbReference type="Pfam" id="PF20256">
    <property type="entry name" value="MoCoBD_2"/>
    <property type="match status" value="1"/>
</dbReference>
<protein>
    <submittedName>
        <fullName evidence="3">Xanthine dehydrogenase subunit D</fullName>
        <ecNumber evidence="3">1.17.1.4</ecNumber>
    </submittedName>
</protein>
<dbReference type="SUPFAM" id="SSF54665">
    <property type="entry name" value="CO dehydrogenase molybdoprotein N-domain-like"/>
    <property type="match status" value="1"/>
</dbReference>
<dbReference type="InterPro" id="IPR017609">
    <property type="entry name" value="Xanthine_dehydrogenase_dsu"/>
</dbReference>
<dbReference type="PANTHER" id="PTHR11908:SF157">
    <property type="entry name" value="XANTHINE DEHYDROGENASE SUBUNIT D-RELATED"/>
    <property type="match status" value="1"/>
</dbReference>
<dbReference type="SUPFAM" id="SSF56003">
    <property type="entry name" value="Molybdenum cofactor-binding domain"/>
    <property type="match status" value="1"/>
</dbReference>
<evidence type="ECO:0000313" key="4">
    <source>
        <dbReference type="Proteomes" id="UP001164390"/>
    </source>
</evidence>
<dbReference type="Pfam" id="PF02738">
    <property type="entry name" value="MoCoBD_1"/>
    <property type="match status" value="1"/>
</dbReference>
<reference evidence="3" key="1">
    <citation type="submission" date="2022-01" db="EMBL/GenBank/DDBJ databases">
        <title>Nocardioidaceae gen. sp. A5X3R13.</title>
        <authorList>
            <person name="Lopez Marin M.A."/>
            <person name="Uhlik O."/>
        </authorList>
    </citation>
    <scope>NUCLEOTIDE SEQUENCE</scope>
    <source>
        <strain evidence="3">A5X3R13</strain>
    </source>
</reference>
<name>A0AA46YKI6_9ACTN</name>
<dbReference type="EC" id="1.17.1.4" evidence="3"/>
<dbReference type="NCBIfam" id="TIGR03196">
    <property type="entry name" value="pucD"/>
    <property type="match status" value="1"/>
</dbReference>
<dbReference type="Gene3D" id="3.90.1170.50">
    <property type="entry name" value="Aldehyde oxidase/xanthine dehydrogenase, a/b hammerhead"/>
    <property type="match status" value="1"/>
</dbReference>
<keyword evidence="4" id="KW-1185">Reference proteome</keyword>
<dbReference type="RefSeq" id="WP_271634363.1">
    <property type="nucleotide sequence ID" value="NZ_CP094970.1"/>
</dbReference>
<feature type="domain" description="Aldehyde oxidase/xanthine dehydrogenase a/b hammerhead" evidence="2">
    <location>
        <begin position="32"/>
        <end position="138"/>
    </location>
</feature>
<organism evidence="3 4">
    <name type="scientific">Solicola gregarius</name>
    <dbReference type="NCBI Taxonomy" id="2908642"/>
    <lineage>
        <taxon>Bacteria</taxon>
        <taxon>Bacillati</taxon>
        <taxon>Actinomycetota</taxon>
        <taxon>Actinomycetes</taxon>
        <taxon>Propionibacteriales</taxon>
        <taxon>Nocardioidaceae</taxon>
        <taxon>Solicola</taxon>
    </lineage>
</organism>
<evidence type="ECO:0000256" key="1">
    <source>
        <dbReference type="SAM" id="MobiDB-lite"/>
    </source>
</evidence>
<dbReference type="KEGG" id="sgrg:L0C25_00215"/>
<feature type="region of interest" description="Disordered" evidence="1">
    <location>
        <begin position="1"/>
        <end position="25"/>
    </location>
</feature>
<dbReference type="PANTHER" id="PTHR11908">
    <property type="entry name" value="XANTHINE DEHYDROGENASE"/>
    <property type="match status" value="1"/>
</dbReference>
<dbReference type="Proteomes" id="UP001164390">
    <property type="component" value="Chromosome"/>
</dbReference>
<dbReference type="InterPro" id="IPR016208">
    <property type="entry name" value="Ald_Oxase/xanthine_DH-like"/>
</dbReference>
<evidence type="ECO:0000259" key="2">
    <source>
        <dbReference type="SMART" id="SM01008"/>
    </source>
</evidence>
<dbReference type="Pfam" id="PF01315">
    <property type="entry name" value="Ald_Xan_dh_C"/>
    <property type="match status" value="1"/>
</dbReference>
<dbReference type="InterPro" id="IPR046867">
    <property type="entry name" value="AldOxase/xan_DH_MoCoBD2"/>
</dbReference>
<sequence length="764" mass="80384">MTATPTASPPRSRTEGGVGDSAVRPDGTLKVTGEFAYGSDLWMDGMLWGVTLRSPHPYARIVSLDIAPALAMPGVYAVLTHEDVPGRNRVGLEFDDQPVLADDVVRYQGEPVALVAADHPETARRAADRIAVTYDVLDPVTDAEAALDPASPALRPDGNVVRHLKLRKGEPDPTAPIVVSVDFEVGMQDQAFLGPESGLAMPAEDGGVELYVATQWLHVDQRQICAALGLPADKVRLSLAGVGGAFGGREDLSMHVHACLLAMHTGKPVKMVYNREESFFGHVHRHPATMSYEFGADRDGRLVYGRSRILLDGGAYASSTAAVVGNAGTLGMGPYRFPSVHVDCYGVYTNNPPCGAMRGFGCVQAAFAHEALMDELAAKVGLSPVEIRTLNGMREGDENITGQLIDSAAPCEELIGRVAAMPMPEAIGATPDLRSLPGGVANTTHGEGVVRGVGYALTYKNVGFSEGFDDYSTARVRLEAVAGEPVATVHTAAAEVGQGLVTVQQQICRTELGVERVVVQAQDTSVGSAGSTSASRQTYVTGGAVKAASEAVRARVLERAAQSTGEPADSLRLEGGKVVGAHLVTDLVDLLDTAVEETVEWRHRATYPIDPETGQGDAHVQYAFSAHRAVVDVDTDLGLVKVVALDTAQDVGTAVNPDAVIGQIQGGATQGMGLALMEEIVVRDGLIANPSFTDYLIPTILDTPPMRIELLENPDPHAPYGVRGVGEPPTISSGPAVAAAIRAATGLPVHRVPIRPEHLALPST</sequence>
<feature type="compositionally biased region" description="Polar residues" evidence="1">
    <location>
        <begin position="1"/>
        <end position="11"/>
    </location>
</feature>
<gene>
    <name evidence="3" type="primary">pucD</name>
    <name evidence="3" type="ORF">L0C25_00215</name>
</gene>
<evidence type="ECO:0000313" key="3">
    <source>
        <dbReference type="EMBL" id="UYM05547.1"/>
    </source>
</evidence>
<proteinExistence type="predicted"/>
<dbReference type="InterPro" id="IPR008274">
    <property type="entry name" value="AldOxase/xan_DH_MoCoBD1"/>
</dbReference>
<dbReference type="EMBL" id="CP094970">
    <property type="protein sequence ID" value="UYM05547.1"/>
    <property type="molecule type" value="Genomic_DNA"/>
</dbReference>
<keyword evidence="3" id="KW-0560">Oxidoreductase</keyword>
<dbReference type="SMART" id="SM01008">
    <property type="entry name" value="Ald_Xan_dh_C"/>
    <property type="match status" value="1"/>
</dbReference>
<dbReference type="GO" id="GO:0005506">
    <property type="term" value="F:iron ion binding"/>
    <property type="evidence" value="ECO:0007669"/>
    <property type="project" value="InterPro"/>
</dbReference>